<organism evidence="1 2">
    <name type="scientific">Elsinoe ampelina</name>
    <dbReference type="NCBI Taxonomy" id="302913"/>
    <lineage>
        <taxon>Eukaryota</taxon>
        <taxon>Fungi</taxon>
        <taxon>Dikarya</taxon>
        <taxon>Ascomycota</taxon>
        <taxon>Pezizomycotina</taxon>
        <taxon>Dothideomycetes</taxon>
        <taxon>Dothideomycetidae</taxon>
        <taxon>Myriangiales</taxon>
        <taxon>Elsinoaceae</taxon>
        <taxon>Elsinoe</taxon>
    </lineage>
</organism>
<dbReference type="EMBL" id="ML992509">
    <property type="protein sequence ID" value="KAF2221748.1"/>
    <property type="molecule type" value="Genomic_DNA"/>
</dbReference>
<keyword evidence="2" id="KW-1185">Reference proteome</keyword>
<protein>
    <submittedName>
        <fullName evidence="1">Uncharacterized protein</fullName>
    </submittedName>
</protein>
<sequence length="155" mass="16784">MSRHNRCCRVLESLDVVGPSRPSMTSLLCASTSNCLLHSTRNDEAGTKQTRLTKTPQAYHSTPRICSSQIASQSSPWSSPTRFSTCSPPFSLQLAQCTLNSPNGRRYFDGRAELAEHVIGACTRSGLVPGVRSADLLASTNTSSTSSSLHRLPMR</sequence>
<accession>A0A6A6G868</accession>
<dbReference type="Proteomes" id="UP000799538">
    <property type="component" value="Unassembled WGS sequence"/>
</dbReference>
<name>A0A6A6G868_9PEZI</name>
<proteinExistence type="predicted"/>
<dbReference type="AlphaFoldDB" id="A0A6A6G868"/>
<evidence type="ECO:0000313" key="1">
    <source>
        <dbReference type="EMBL" id="KAF2221748.1"/>
    </source>
</evidence>
<reference evidence="2" key="1">
    <citation type="journal article" date="2020" name="Stud. Mycol.">
        <title>101 Dothideomycetes genomes: A test case for predicting lifestyles and emergence of pathogens.</title>
        <authorList>
            <person name="Haridas S."/>
            <person name="Albert R."/>
            <person name="Binder M."/>
            <person name="Bloem J."/>
            <person name="LaButti K."/>
            <person name="Salamov A."/>
            <person name="Andreopoulos B."/>
            <person name="Baker S."/>
            <person name="Barry K."/>
            <person name="Bills G."/>
            <person name="Bluhm B."/>
            <person name="Cannon C."/>
            <person name="Castanera R."/>
            <person name="Culley D."/>
            <person name="Daum C."/>
            <person name="Ezra D."/>
            <person name="Gonzalez J."/>
            <person name="Henrissat B."/>
            <person name="Kuo A."/>
            <person name="Liang C."/>
            <person name="Lipzen A."/>
            <person name="Lutzoni F."/>
            <person name="Magnuson J."/>
            <person name="Mondo S."/>
            <person name="Nolan M."/>
            <person name="Ohm R."/>
            <person name="Pangilinan J."/>
            <person name="Park H.-J."/>
            <person name="Ramirez L."/>
            <person name="Alfaro M."/>
            <person name="Sun H."/>
            <person name="Tritt A."/>
            <person name="Yoshinaga Y."/>
            <person name="Zwiers L.-H."/>
            <person name="Turgeon B."/>
            <person name="Goodwin S."/>
            <person name="Spatafora J."/>
            <person name="Crous P."/>
            <person name="Grigoriev I."/>
        </authorList>
    </citation>
    <scope>NUCLEOTIDE SEQUENCE [LARGE SCALE GENOMIC DNA]</scope>
    <source>
        <strain evidence="2">CECT 20119</strain>
    </source>
</reference>
<evidence type="ECO:0000313" key="2">
    <source>
        <dbReference type="Proteomes" id="UP000799538"/>
    </source>
</evidence>
<dbReference type="OrthoDB" id="10524141at2759"/>
<gene>
    <name evidence="1" type="ORF">BDZ85DRAFT_133005</name>
</gene>